<evidence type="ECO:0000313" key="1">
    <source>
        <dbReference type="EMBL" id="ORW17421.1"/>
    </source>
</evidence>
<proteinExistence type="predicted"/>
<organism evidence="1 2">
    <name type="scientific">Mycobacterium palustre</name>
    <dbReference type="NCBI Taxonomy" id="153971"/>
    <lineage>
        <taxon>Bacteria</taxon>
        <taxon>Bacillati</taxon>
        <taxon>Actinomycetota</taxon>
        <taxon>Actinomycetes</taxon>
        <taxon>Mycobacteriales</taxon>
        <taxon>Mycobacteriaceae</taxon>
        <taxon>Mycobacterium</taxon>
        <taxon>Mycobacterium simiae complex</taxon>
    </lineage>
</organism>
<accession>A0A1X1Z2E1</accession>
<evidence type="ECO:0000313" key="2">
    <source>
        <dbReference type="Proteomes" id="UP000193529"/>
    </source>
</evidence>
<reference evidence="1 2" key="1">
    <citation type="submission" date="2016-01" db="EMBL/GenBank/DDBJ databases">
        <title>The new phylogeny of the genus Mycobacterium.</title>
        <authorList>
            <person name="Tarcisio F."/>
            <person name="Conor M."/>
            <person name="Antonella G."/>
            <person name="Elisabetta G."/>
            <person name="Giulia F.S."/>
            <person name="Sara T."/>
            <person name="Anna F."/>
            <person name="Clotilde B."/>
            <person name="Roberto B."/>
            <person name="Veronica D.S."/>
            <person name="Fabio R."/>
            <person name="Monica P."/>
            <person name="Olivier J."/>
            <person name="Enrico T."/>
            <person name="Nicola S."/>
        </authorList>
    </citation>
    <scope>NUCLEOTIDE SEQUENCE [LARGE SCALE GENOMIC DNA]</scope>
    <source>
        <strain evidence="1 2">DSM 44572</strain>
    </source>
</reference>
<protein>
    <submittedName>
        <fullName evidence="1">Uncharacterized protein</fullName>
    </submittedName>
</protein>
<dbReference type="EMBL" id="LQPJ01000146">
    <property type="protein sequence ID" value="ORW17421.1"/>
    <property type="molecule type" value="Genomic_DNA"/>
</dbReference>
<comment type="caution">
    <text evidence="1">The sequence shown here is derived from an EMBL/GenBank/DDBJ whole genome shotgun (WGS) entry which is preliminary data.</text>
</comment>
<dbReference type="RefSeq" id="WP_085081050.1">
    <property type="nucleotide sequence ID" value="NZ_JACKRZ010000421.1"/>
</dbReference>
<dbReference type="Proteomes" id="UP000193529">
    <property type="component" value="Unassembled WGS sequence"/>
</dbReference>
<dbReference type="AlphaFoldDB" id="A0A1X1Z2E1"/>
<name>A0A1X1Z2E1_9MYCO</name>
<dbReference type="STRING" id="153971.AWC19_20915"/>
<keyword evidence="2" id="KW-1185">Reference proteome</keyword>
<sequence length="239" mass="25823">MVSVGALEVVDDLSPARWLTESIRSFALDVGSLVPAVFAAYARVFHPARDGGLPVRWAQIARTNRRTVHPEMQFTRLIGYRSRYCPGYPANQPGVFDEAPEVGTLPADVAASLARALAGHTATAQRCWFAVWYGHGDLDEAFHGRPTFRLPQRSYHLARGPVTAAAQSVGTGPFSHRSCNLWWPDDRAWCVATDIDLDSTYLGGSQACIEEMLAASDLEAMPIAPAAGVTADSDALNPA</sequence>
<gene>
    <name evidence="1" type="ORF">AWC19_20915</name>
</gene>
<dbReference type="OrthoDB" id="2426596at2"/>